<gene>
    <name evidence="3" type="primary">mhpA</name>
    <name evidence="3" type="ORF">LPTSP3_g11680</name>
</gene>
<dbReference type="Pfam" id="PF01494">
    <property type="entry name" value="FAD_binding_3"/>
    <property type="match status" value="1"/>
</dbReference>
<proteinExistence type="predicted"/>
<keyword evidence="1" id="KW-0560">Oxidoreductase</keyword>
<dbReference type="PRINTS" id="PR00420">
    <property type="entry name" value="RNGMNOXGNASE"/>
</dbReference>
<evidence type="ECO:0000313" key="3">
    <source>
        <dbReference type="EMBL" id="BDA78238.1"/>
    </source>
</evidence>
<name>A0ABN6KB99_9LEPT</name>
<protein>
    <submittedName>
        <fullName evidence="3">3-(3-hydroxy-phenyl)propionate/3-hydroxycinnamic acid hydroxylase</fullName>
    </submittedName>
</protein>
<accession>A0ABN6KB99</accession>
<sequence>MENKFNQNNPQTPNVVIVGAGPVGVLTANLLGLQGIPVILIDRNPDILEIPRAISLDQDALRILQAAGFGEEISKCMPSISSIEMISPFSGTFAKINSAGSFDGHPRLVSIYQPELERILRNGLKRFPHVCLWSECTYSSHIETDSKVIINISYNGADCKVTTGYLLGCDGAHSQVREKQGWSLKGSSYKEDWLILDVAKIPKTLDKVEFICDPKRPVAHVPGPHGSQRWEFLLRNGERREDMEKPSKVRELMKPWGDVSSMEVQRIAVYRFQAKVVDCMGNGRVFLLGDAAHLTPPFAGQGLVSGLRDSFNLSWKIAAVLKKTASSKILSSYHIERKPHAMKTIRLAVLLGSVIMTRSKLKAIFRDIVFKLLYYTPLKRYLLDLRIRPKNSFSNGLFLKKSTLSKSNLTPGSIFPQTPVKLNDGSWKLSDDILEPALYLVGFGKHPSFVLSSDSLSLWNQVGGKILYISTQQSAFESESMIPDAEDVTSTFFSAFGGMERFAIVRPDRIVVSVFSSENANEAILNFSKIYSGSKL</sequence>
<feature type="domain" description="FAD-binding" evidence="2">
    <location>
        <begin position="14"/>
        <end position="346"/>
    </location>
</feature>
<dbReference type="InterPro" id="IPR036188">
    <property type="entry name" value="FAD/NAD-bd_sf"/>
</dbReference>
<dbReference type="InterPro" id="IPR050631">
    <property type="entry name" value="PheA/TfdB_FAD_monoxygenase"/>
</dbReference>
<evidence type="ECO:0000259" key="2">
    <source>
        <dbReference type="Pfam" id="PF01494"/>
    </source>
</evidence>
<dbReference type="Proteomes" id="UP000245263">
    <property type="component" value="Chromosome 1"/>
</dbReference>
<reference evidence="3 4" key="1">
    <citation type="submission" date="2021-08" db="EMBL/GenBank/DDBJ databases">
        <title>Complete genome sequence of Leptospira kobayashii strain E30.</title>
        <authorList>
            <person name="Nakao R."/>
            <person name="Nakamura S."/>
            <person name="Masuzawa T."/>
            <person name="Koizumi N."/>
        </authorList>
    </citation>
    <scope>NUCLEOTIDE SEQUENCE [LARGE SCALE GENOMIC DNA]</scope>
    <source>
        <strain evidence="3 4">E30</strain>
    </source>
</reference>
<keyword evidence="4" id="KW-1185">Reference proteome</keyword>
<dbReference type="PANTHER" id="PTHR43476">
    <property type="entry name" value="3-(3-HYDROXY-PHENYL)PROPIONATE/3-HYDROXYCINNAMIC ACID HYDROXYLASE"/>
    <property type="match status" value="1"/>
</dbReference>
<dbReference type="Gene3D" id="3.50.50.60">
    <property type="entry name" value="FAD/NAD(P)-binding domain"/>
    <property type="match status" value="1"/>
</dbReference>
<organism evidence="3 4">
    <name type="scientific">Leptospira kobayashii</name>
    <dbReference type="NCBI Taxonomy" id="1917830"/>
    <lineage>
        <taxon>Bacteria</taxon>
        <taxon>Pseudomonadati</taxon>
        <taxon>Spirochaetota</taxon>
        <taxon>Spirochaetia</taxon>
        <taxon>Leptospirales</taxon>
        <taxon>Leptospiraceae</taxon>
        <taxon>Leptospira</taxon>
    </lineage>
</organism>
<dbReference type="Gene3D" id="3.30.70.2450">
    <property type="match status" value="1"/>
</dbReference>
<dbReference type="InterPro" id="IPR002938">
    <property type="entry name" value="FAD-bd"/>
</dbReference>
<dbReference type="PANTHER" id="PTHR43476:SF3">
    <property type="entry name" value="FAD-BINDING MONOOXYGENASE"/>
    <property type="match status" value="1"/>
</dbReference>
<dbReference type="RefSeq" id="WP_109022569.1">
    <property type="nucleotide sequence ID" value="NZ_AP025028.1"/>
</dbReference>
<dbReference type="EMBL" id="AP025028">
    <property type="protein sequence ID" value="BDA78238.1"/>
    <property type="molecule type" value="Genomic_DNA"/>
</dbReference>
<dbReference type="SUPFAM" id="SSF51905">
    <property type="entry name" value="FAD/NAD(P)-binding domain"/>
    <property type="match status" value="1"/>
</dbReference>
<evidence type="ECO:0000313" key="4">
    <source>
        <dbReference type="Proteomes" id="UP000245263"/>
    </source>
</evidence>
<evidence type="ECO:0000256" key="1">
    <source>
        <dbReference type="ARBA" id="ARBA00023002"/>
    </source>
</evidence>